<evidence type="ECO:0000259" key="1">
    <source>
        <dbReference type="Pfam" id="PF19905"/>
    </source>
</evidence>
<sequence length="92" mass="10346">MKASEVLLSATDIIGDRGRIYGHPRINQTRIALRLQQMLETPISDHQACLAMVEVKLARLQETADHIDSYIDACAYLALACELITEKDDQYV</sequence>
<reference evidence="2" key="1">
    <citation type="submission" date="2020-04" db="EMBL/GenBank/DDBJ databases">
        <authorList>
            <person name="Chiriac C."/>
            <person name="Salcher M."/>
            <person name="Ghai R."/>
            <person name="Kavagutti S V."/>
        </authorList>
    </citation>
    <scope>NUCLEOTIDE SEQUENCE</scope>
</reference>
<dbReference type="EMBL" id="LR796688">
    <property type="protein sequence ID" value="CAB4159688.1"/>
    <property type="molecule type" value="Genomic_DNA"/>
</dbReference>
<dbReference type="Pfam" id="PF19905">
    <property type="entry name" value="DUF6378"/>
    <property type="match status" value="1"/>
</dbReference>
<name>A0A6J5NRF2_9CAUD</name>
<protein>
    <recommendedName>
        <fullName evidence="1">DUF6378 domain-containing protein</fullName>
    </recommendedName>
</protein>
<evidence type="ECO:0000313" key="2">
    <source>
        <dbReference type="EMBL" id="CAB4159688.1"/>
    </source>
</evidence>
<dbReference type="InterPro" id="IPR045958">
    <property type="entry name" value="DUF6378"/>
</dbReference>
<organism evidence="2">
    <name type="scientific">uncultured Caudovirales phage</name>
    <dbReference type="NCBI Taxonomy" id="2100421"/>
    <lineage>
        <taxon>Viruses</taxon>
        <taxon>Duplodnaviria</taxon>
        <taxon>Heunggongvirae</taxon>
        <taxon>Uroviricota</taxon>
        <taxon>Caudoviricetes</taxon>
        <taxon>Peduoviridae</taxon>
        <taxon>Maltschvirus</taxon>
        <taxon>Maltschvirus maltsch</taxon>
    </lineage>
</organism>
<accession>A0A6J5NRF2</accession>
<gene>
    <name evidence="2" type="ORF">UFOVP717_13</name>
</gene>
<proteinExistence type="predicted"/>
<feature type="domain" description="DUF6378" evidence="1">
    <location>
        <begin position="6"/>
        <end position="83"/>
    </location>
</feature>